<dbReference type="EMBL" id="AMZH03009430">
    <property type="protein sequence ID" value="RRT56872.1"/>
    <property type="molecule type" value="Genomic_DNA"/>
</dbReference>
<evidence type="ECO:0000313" key="2">
    <source>
        <dbReference type="Proteomes" id="UP000287651"/>
    </source>
</evidence>
<accession>A0A426YYS1</accession>
<gene>
    <name evidence="1" type="ORF">B296_00009021</name>
</gene>
<evidence type="ECO:0000313" key="1">
    <source>
        <dbReference type="EMBL" id="RRT56872.1"/>
    </source>
</evidence>
<dbReference type="Proteomes" id="UP000287651">
    <property type="component" value="Unassembled WGS sequence"/>
</dbReference>
<comment type="caution">
    <text evidence="1">The sequence shown here is derived from an EMBL/GenBank/DDBJ whole genome shotgun (WGS) entry which is preliminary data.</text>
</comment>
<dbReference type="AlphaFoldDB" id="A0A426YYS1"/>
<sequence>MVHPPLDIMIEVSLPDQVLDLVLQVPTLFGVVAIFTVKTIVSAPVPFFGPGFDAVRWCMSPFPLIWRKILVHVELRGVIWLKASAVMKWFSLCIILGTMVEGGVCIRDRSRLGGKPVDELCKGFLPSLGDVEERGCRGLRSGVGEEVLPQLPRKLIERNNGRWLETIVPLELAPSRWSEKPDTLARRTSCTMPFVLGRPRRVRQGLYLMREAEESFYSDYLRRMNWGGEPKISEQPPIPVGSQGGLSLVRDPRLGNRRCSRDLRHGRRGGSRGGCFLGHRLGIKFEM</sequence>
<protein>
    <submittedName>
        <fullName evidence="1">Uncharacterized protein</fullName>
    </submittedName>
</protein>
<name>A0A426YYS1_ENSVE</name>
<reference evidence="1 2" key="1">
    <citation type="journal article" date="2014" name="Agronomy (Basel)">
        <title>A Draft Genome Sequence for Ensete ventricosum, the Drought-Tolerant Tree Against Hunger.</title>
        <authorList>
            <person name="Harrison J."/>
            <person name="Moore K.A."/>
            <person name="Paszkiewicz K."/>
            <person name="Jones T."/>
            <person name="Grant M."/>
            <person name="Ambacheew D."/>
            <person name="Muzemil S."/>
            <person name="Studholme D.J."/>
        </authorList>
    </citation>
    <scope>NUCLEOTIDE SEQUENCE [LARGE SCALE GENOMIC DNA]</scope>
</reference>
<proteinExistence type="predicted"/>
<organism evidence="1 2">
    <name type="scientific">Ensete ventricosum</name>
    <name type="common">Abyssinian banana</name>
    <name type="synonym">Musa ensete</name>
    <dbReference type="NCBI Taxonomy" id="4639"/>
    <lineage>
        <taxon>Eukaryota</taxon>
        <taxon>Viridiplantae</taxon>
        <taxon>Streptophyta</taxon>
        <taxon>Embryophyta</taxon>
        <taxon>Tracheophyta</taxon>
        <taxon>Spermatophyta</taxon>
        <taxon>Magnoliopsida</taxon>
        <taxon>Liliopsida</taxon>
        <taxon>Zingiberales</taxon>
        <taxon>Musaceae</taxon>
        <taxon>Ensete</taxon>
    </lineage>
</organism>